<keyword evidence="17" id="KW-1185">Reference proteome</keyword>
<dbReference type="SMART" id="SM00490">
    <property type="entry name" value="HELICc"/>
    <property type="match status" value="1"/>
</dbReference>
<evidence type="ECO:0000256" key="6">
    <source>
        <dbReference type="ARBA" id="ARBA00022801"/>
    </source>
</evidence>
<dbReference type="Pfam" id="PF21010">
    <property type="entry name" value="HA2_C"/>
    <property type="match status" value="1"/>
</dbReference>
<keyword evidence="10 12" id="KW-0175">Coiled coil</keyword>
<evidence type="ECO:0000256" key="13">
    <source>
        <dbReference type="SAM" id="MobiDB-lite"/>
    </source>
</evidence>
<dbReference type="SUPFAM" id="SSF52540">
    <property type="entry name" value="P-loop containing nucleoside triphosphate hydrolases"/>
    <property type="match status" value="1"/>
</dbReference>
<dbReference type="Pfam" id="PF07717">
    <property type="entry name" value="OB_NTP_bind"/>
    <property type="match status" value="1"/>
</dbReference>
<dbReference type="FunFam" id="1.20.120.1080:FF:000002">
    <property type="entry name" value="Putative ATP-dependent RNA helicase DHX36"/>
    <property type="match status" value="1"/>
</dbReference>
<feature type="domain" description="Helicase ATP-binding" evidence="14">
    <location>
        <begin position="601"/>
        <end position="785"/>
    </location>
</feature>
<dbReference type="Proteomes" id="UP001497497">
    <property type="component" value="Unassembled WGS sequence"/>
</dbReference>
<dbReference type="PROSITE" id="PS51192">
    <property type="entry name" value="HELICASE_ATP_BIND_1"/>
    <property type="match status" value="1"/>
</dbReference>
<feature type="region of interest" description="Disordered" evidence="13">
    <location>
        <begin position="512"/>
        <end position="534"/>
    </location>
</feature>
<sequence length="1408" mass="157291">EIRKSIKLLVQIIRTDLISSPRTQIVLFIMGKRKIPKTQTQNEQESTQSKKEDSTKGKKTYSLQAQSKNFAEAENAADLQKVNLPEKLENALIDLILEEQKSVKTLGDISKRITYKKLTDVYNSLNDAGFSKNQIEAAMSSSIMFGGDLIDALDWLCLNTQNDQLPASFSETLQKEEEKHRPKFDRSLQVEAKCGPSSEEITRQETPKALAVQNKKEKPAVKDWILNYAEQSSSENEEEEEENESCFDPTSRYAVLHAELQDLKDKAAIAKSNNNTEEHKQLSKLLKEKHLEMSSLEKHPDFDKSIKSQLKSASASTATMPKKQSPMVAPEGSKQSSQDDEELGLSLFSQAENTTGTKPSVVVEKSKEDVRSFEYTRSQWTGKSPKQFLIDWVRKHLPKSGPPKFQKIQVKVNRFKSTAVIDRQKDGQLAVTPTILCENVKDAEHLAATLALYQLCRGQPVHQLLPPPYRNVWLDWLDEEKKEKDEAKEKENKPRDQFISKLLKKLNVEDVATKTETATQDPEAGGEDGEDDWESLADKGKLNEISPSKPVASKVEKKAEKSYKSSQLHQALLNRQASSEFQELLLLRQQLPVYQYRQQVTSAIQANAVVVIAGETGSGKSTQVPQFVLEHCDFYFSYEDCIASGQEDVQVVCTQPRRISATSLAMRVSQEMGESGFSPREALVGYQIRFESRRGPNTRLVYCTTGVVLRQLQTATDLKDITHLIIDEAGNLAVHERSMQSDFLMIVVKDILRRRPDLKVILMSATLDSAKFSSYFNHCPVINIPGRTFPVEIFYLEDVIEMTGYVVDEDSPYAISSRHLVQEASASVEITQKGGDKSKQNVTWTQEDISKIDRTNLAAEKYSLRTRNAVSRLNLHRINIDLIVELLKTLESSPLFKETPGAVLIFLPGLADIQELYDNLTTQRQFSNPSKYQIYALHSVLSSQDQSKVFAVPPQGIRKVVLATNIAETGITIPDVVYVIDSGKAKENRYMETSQMSALEEVFISKANCKQRAGRAGRVREGLCFRLYTQAQYKDFKAYSTPELLRVPLEELCLNIMKCCYGKPYEFLCGALDPPQPTAVSRAMSLLREVGACESDESSLTPLGHHLAALPVDVRIGKMLLLGAIFGCLEPVAVIAAVMTDKSPFVVPLSKRSEADSAKQAMAVTNSDHITFYKAYQGWCKARQESRSAENAYINKNFLKRSTLLDIENVKKDLVKLVSSIGFNPRSSSPSTSSFKAQPVVSPDGVLSISDSLTKVDDLDPVSIALIKSVLTAGLYPQVGQIITTPSVDVADKSTCMVETSQGVAQVHPSSVNKNLALTGSWMVYHEKVRVSRVYLKDTTVVSPYALLLFGGAIDVQHTQKVILLDGWIKYKAVAKTGVIFKEIRVLLNRILERKLREPALNISGILN</sequence>
<feature type="coiled-coil region" evidence="12">
    <location>
        <begin position="253"/>
        <end position="280"/>
    </location>
</feature>
<dbReference type="PROSITE" id="PS51194">
    <property type="entry name" value="HELICASE_CTER"/>
    <property type="match status" value="1"/>
</dbReference>
<protein>
    <recommendedName>
        <fullName evidence="2">RNA helicase</fullName>
        <ecNumber evidence="2">3.6.4.13</ecNumber>
    </recommendedName>
</protein>
<feature type="compositionally biased region" description="Low complexity" evidence="13">
    <location>
        <begin position="38"/>
        <end position="47"/>
    </location>
</feature>
<feature type="region of interest" description="Disordered" evidence="13">
    <location>
        <begin position="297"/>
        <end position="342"/>
    </location>
</feature>
<organism evidence="16 17">
    <name type="scientific">Lymnaea stagnalis</name>
    <name type="common">Great pond snail</name>
    <name type="synonym">Helix stagnalis</name>
    <dbReference type="NCBI Taxonomy" id="6523"/>
    <lineage>
        <taxon>Eukaryota</taxon>
        <taxon>Metazoa</taxon>
        <taxon>Spiralia</taxon>
        <taxon>Lophotrochozoa</taxon>
        <taxon>Mollusca</taxon>
        <taxon>Gastropoda</taxon>
        <taxon>Heterobranchia</taxon>
        <taxon>Euthyneura</taxon>
        <taxon>Panpulmonata</taxon>
        <taxon>Hygrophila</taxon>
        <taxon>Lymnaeoidea</taxon>
        <taxon>Lymnaeidae</taxon>
        <taxon>Lymnaea</taxon>
    </lineage>
</organism>
<keyword evidence="7" id="KW-0347">Helicase</keyword>
<dbReference type="Gene3D" id="3.30.160.20">
    <property type="match status" value="1"/>
</dbReference>
<comment type="similarity">
    <text evidence="1">Belongs to the DEAD box helicase family. DEAH subfamily.</text>
</comment>
<evidence type="ECO:0000313" key="17">
    <source>
        <dbReference type="Proteomes" id="UP001497497"/>
    </source>
</evidence>
<dbReference type="Gene3D" id="1.20.120.1080">
    <property type="match status" value="1"/>
</dbReference>
<gene>
    <name evidence="16" type="ORF">GSLYS_00003867001</name>
</gene>
<keyword evidence="8" id="KW-0067">ATP-binding</keyword>
<evidence type="ECO:0000256" key="5">
    <source>
        <dbReference type="ARBA" id="ARBA00022741"/>
    </source>
</evidence>
<comment type="caution">
    <text evidence="16">The sequence shown here is derived from an EMBL/GenBank/DDBJ whole genome shotgun (WGS) entry which is preliminary data.</text>
</comment>
<evidence type="ECO:0000256" key="8">
    <source>
        <dbReference type="ARBA" id="ARBA00022840"/>
    </source>
</evidence>
<dbReference type="PANTHER" id="PTHR18934:SF264">
    <property type="entry name" value="ATP-DEPENDENT RNA HELICASE DHX29"/>
    <property type="match status" value="1"/>
</dbReference>
<reference evidence="16 17" key="1">
    <citation type="submission" date="2024-04" db="EMBL/GenBank/DDBJ databases">
        <authorList>
            <consortium name="Genoscope - CEA"/>
            <person name="William W."/>
        </authorList>
    </citation>
    <scope>NUCLEOTIDE SEQUENCE [LARGE SCALE GENOMIC DNA]</scope>
</reference>
<evidence type="ECO:0000256" key="9">
    <source>
        <dbReference type="ARBA" id="ARBA00022917"/>
    </source>
</evidence>
<accession>A0AAV2H8L2</accession>
<dbReference type="GO" id="GO:0003743">
    <property type="term" value="F:translation initiation factor activity"/>
    <property type="evidence" value="ECO:0007669"/>
    <property type="project" value="UniProtKB-KW"/>
</dbReference>
<dbReference type="InterPro" id="IPR014001">
    <property type="entry name" value="Helicase_ATP-bd"/>
</dbReference>
<evidence type="ECO:0000256" key="3">
    <source>
        <dbReference type="ARBA" id="ARBA00022490"/>
    </source>
</evidence>
<dbReference type="PANTHER" id="PTHR18934">
    <property type="entry name" value="ATP-DEPENDENT RNA HELICASE"/>
    <property type="match status" value="1"/>
</dbReference>
<dbReference type="Pfam" id="PF24899">
    <property type="entry name" value="UBA_DHX29"/>
    <property type="match status" value="1"/>
</dbReference>
<evidence type="ECO:0000256" key="7">
    <source>
        <dbReference type="ARBA" id="ARBA00022806"/>
    </source>
</evidence>
<dbReference type="FunFam" id="3.40.50.300:FF:000500">
    <property type="entry name" value="ATP-dependent RNA helicase DHX29"/>
    <property type="match status" value="1"/>
</dbReference>
<dbReference type="Gene3D" id="3.40.50.300">
    <property type="entry name" value="P-loop containing nucleotide triphosphate hydrolases"/>
    <property type="match status" value="2"/>
</dbReference>
<dbReference type="SMART" id="SM00487">
    <property type="entry name" value="DEXDc"/>
    <property type="match status" value="1"/>
</dbReference>
<evidence type="ECO:0000313" key="16">
    <source>
        <dbReference type="EMBL" id="CAL1529712.1"/>
    </source>
</evidence>
<evidence type="ECO:0000256" key="10">
    <source>
        <dbReference type="ARBA" id="ARBA00023054"/>
    </source>
</evidence>
<dbReference type="GO" id="GO:0003723">
    <property type="term" value="F:RNA binding"/>
    <property type="evidence" value="ECO:0007669"/>
    <property type="project" value="TreeGrafter"/>
</dbReference>
<dbReference type="Pfam" id="PF26026">
    <property type="entry name" value="RNA_hel_CTD"/>
    <property type="match status" value="1"/>
</dbReference>
<feature type="compositionally biased region" description="Polar residues" evidence="13">
    <location>
        <begin position="307"/>
        <end position="319"/>
    </location>
</feature>
<dbReference type="EMBL" id="CAXITT010000054">
    <property type="protein sequence ID" value="CAL1529712.1"/>
    <property type="molecule type" value="Genomic_DNA"/>
</dbReference>
<dbReference type="SUPFAM" id="SSF54768">
    <property type="entry name" value="dsRNA-binding domain-like"/>
    <property type="match status" value="1"/>
</dbReference>
<dbReference type="GO" id="GO:0005524">
    <property type="term" value="F:ATP binding"/>
    <property type="evidence" value="ECO:0007669"/>
    <property type="project" value="UniProtKB-KW"/>
</dbReference>
<comment type="catalytic activity">
    <reaction evidence="11">
        <text>ATP + H2O = ADP + phosphate + H(+)</text>
        <dbReference type="Rhea" id="RHEA:13065"/>
        <dbReference type="ChEBI" id="CHEBI:15377"/>
        <dbReference type="ChEBI" id="CHEBI:15378"/>
        <dbReference type="ChEBI" id="CHEBI:30616"/>
        <dbReference type="ChEBI" id="CHEBI:43474"/>
        <dbReference type="ChEBI" id="CHEBI:456216"/>
        <dbReference type="EC" id="3.6.4.13"/>
    </reaction>
</comment>
<feature type="region of interest" description="Disordered" evidence="13">
    <location>
        <begin position="539"/>
        <end position="558"/>
    </location>
</feature>
<feature type="non-terminal residue" evidence="16">
    <location>
        <position position="1"/>
    </location>
</feature>
<feature type="compositionally biased region" description="Acidic residues" evidence="13">
    <location>
        <begin position="524"/>
        <end position="534"/>
    </location>
</feature>
<dbReference type="CDD" id="cd18791">
    <property type="entry name" value="SF2_C_RHA"/>
    <property type="match status" value="1"/>
</dbReference>
<dbReference type="EC" id="3.6.4.13" evidence="2"/>
<evidence type="ECO:0000259" key="14">
    <source>
        <dbReference type="PROSITE" id="PS51192"/>
    </source>
</evidence>
<dbReference type="InterPro" id="IPR001650">
    <property type="entry name" value="Helicase_C-like"/>
</dbReference>
<evidence type="ECO:0000256" key="2">
    <source>
        <dbReference type="ARBA" id="ARBA00012552"/>
    </source>
</evidence>
<keyword evidence="9" id="KW-0648">Protein biosynthesis</keyword>
<feature type="region of interest" description="Disordered" evidence="13">
    <location>
        <begin position="37"/>
        <end position="61"/>
    </location>
</feature>
<dbReference type="InterPro" id="IPR056890">
    <property type="entry name" value="UBA_DHX29-like"/>
</dbReference>
<evidence type="ECO:0000256" key="11">
    <source>
        <dbReference type="ARBA" id="ARBA00047984"/>
    </source>
</evidence>
<dbReference type="Pfam" id="PF00270">
    <property type="entry name" value="DEAD"/>
    <property type="match status" value="1"/>
</dbReference>
<dbReference type="InterPro" id="IPR007502">
    <property type="entry name" value="Helicase-assoc_dom"/>
</dbReference>
<evidence type="ECO:0000256" key="1">
    <source>
        <dbReference type="ARBA" id="ARBA00008792"/>
    </source>
</evidence>
<dbReference type="Pfam" id="PF24385">
    <property type="entry name" value="DSRM_DHX29"/>
    <property type="match status" value="1"/>
</dbReference>
<dbReference type="GO" id="GO:0003724">
    <property type="term" value="F:RNA helicase activity"/>
    <property type="evidence" value="ECO:0007669"/>
    <property type="project" value="UniProtKB-EC"/>
</dbReference>
<keyword evidence="3" id="KW-0963">Cytoplasm</keyword>
<evidence type="ECO:0000256" key="12">
    <source>
        <dbReference type="SAM" id="Coils"/>
    </source>
</evidence>
<dbReference type="InterPro" id="IPR011709">
    <property type="entry name" value="DEAD-box_helicase_OB_fold"/>
</dbReference>
<dbReference type="InterPro" id="IPR027417">
    <property type="entry name" value="P-loop_NTPase"/>
</dbReference>
<dbReference type="FunFam" id="3.40.50.300:FF:000325">
    <property type="entry name" value="ATP-dependent RNA helicase DHX29"/>
    <property type="match status" value="1"/>
</dbReference>
<dbReference type="InterPro" id="IPR011545">
    <property type="entry name" value="DEAD/DEAH_box_helicase_dom"/>
</dbReference>
<dbReference type="CDD" id="cd17917">
    <property type="entry name" value="DEXHc_RHA-like"/>
    <property type="match status" value="1"/>
</dbReference>
<feature type="domain" description="Helicase C-terminal" evidence="15">
    <location>
        <begin position="882"/>
        <end position="1060"/>
    </location>
</feature>
<name>A0AAV2H8L2_LYMST</name>
<dbReference type="InterPro" id="IPR059023">
    <property type="entry name" value="RNA_hel_CTD"/>
</dbReference>
<dbReference type="SMART" id="SM00847">
    <property type="entry name" value="HA2"/>
    <property type="match status" value="1"/>
</dbReference>
<dbReference type="GO" id="GO:0016787">
    <property type="term" value="F:hydrolase activity"/>
    <property type="evidence" value="ECO:0007669"/>
    <property type="project" value="UniProtKB-KW"/>
</dbReference>
<keyword evidence="6" id="KW-0378">Hydrolase</keyword>
<feature type="compositionally biased region" description="Basic and acidic residues" evidence="13">
    <location>
        <begin position="297"/>
        <end position="306"/>
    </location>
</feature>
<dbReference type="InterPro" id="IPR056328">
    <property type="entry name" value="DSRM_DHX29"/>
</dbReference>
<proteinExistence type="inferred from homology"/>
<evidence type="ECO:0000259" key="15">
    <source>
        <dbReference type="PROSITE" id="PS51194"/>
    </source>
</evidence>
<keyword evidence="5" id="KW-0547">Nucleotide-binding</keyword>
<keyword evidence="4" id="KW-0396">Initiation factor</keyword>
<dbReference type="Pfam" id="PF00271">
    <property type="entry name" value="Helicase_C"/>
    <property type="match status" value="1"/>
</dbReference>
<evidence type="ECO:0000256" key="4">
    <source>
        <dbReference type="ARBA" id="ARBA00022540"/>
    </source>
</evidence>